<keyword evidence="4" id="KW-0472">Membrane</keyword>
<protein>
    <recommendedName>
        <fullName evidence="5">Methyltransferase domain-containing protein</fullName>
    </recommendedName>
</protein>
<evidence type="ECO:0000256" key="3">
    <source>
        <dbReference type="ARBA" id="ARBA00022679"/>
    </source>
</evidence>
<proteinExistence type="inferred from homology"/>
<comment type="similarity">
    <text evidence="1">Belongs to the methyltransferase superfamily.</text>
</comment>
<keyword evidence="4" id="KW-0812">Transmembrane</keyword>
<feature type="non-terminal residue" evidence="6">
    <location>
        <position position="1"/>
    </location>
</feature>
<reference evidence="6 7" key="1">
    <citation type="journal article" date="2019" name="Genome Biol. Evol.">
        <title>The Rhododendron genome and chromosomal organization provide insight into shared whole-genome duplications across the heath family (Ericaceae).</title>
        <authorList>
            <person name="Soza V.L."/>
            <person name="Lindsley D."/>
            <person name="Waalkes A."/>
            <person name="Ramage E."/>
            <person name="Patwardhan R.P."/>
            <person name="Burton J.N."/>
            <person name="Adey A."/>
            <person name="Kumar A."/>
            <person name="Qiu R."/>
            <person name="Shendure J."/>
            <person name="Hall B."/>
        </authorList>
    </citation>
    <scope>NUCLEOTIDE SEQUENCE [LARGE SCALE GENOMIC DNA]</scope>
    <source>
        <strain evidence="6">RSF 1966-606</strain>
    </source>
</reference>
<evidence type="ECO:0000313" key="7">
    <source>
        <dbReference type="Proteomes" id="UP000428333"/>
    </source>
</evidence>
<evidence type="ECO:0000259" key="5">
    <source>
        <dbReference type="Pfam" id="PF13847"/>
    </source>
</evidence>
<dbReference type="OrthoDB" id="411785at2759"/>
<dbReference type="InterPro" id="IPR051419">
    <property type="entry name" value="Lys/N-term_MeTrsfase_sf"/>
</dbReference>
<keyword evidence="3" id="KW-0808">Transferase</keyword>
<feature type="non-terminal residue" evidence="6">
    <location>
        <position position="250"/>
    </location>
</feature>
<evidence type="ECO:0000256" key="4">
    <source>
        <dbReference type="SAM" id="Phobius"/>
    </source>
</evidence>
<dbReference type="InterPro" id="IPR025714">
    <property type="entry name" value="Methyltranfer_dom"/>
</dbReference>
<dbReference type="Gene3D" id="3.40.50.150">
    <property type="entry name" value="Vaccinia Virus protein VP39"/>
    <property type="match status" value="1"/>
</dbReference>
<dbReference type="PANTHER" id="PTHR12176">
    <property type="entry name" value="SAM-DEPENDENT METHYLTRANSFERASE SUPERFAMILY PROTEIN"/>
    <property type="match status" value="1"/>
</dbReference>
<dbReference type="AlphaFoldDB" id="A0A6A4L9T1"/>
<dbReference type="PANTHER" id="PTHR12176:SF79">
    <property type="entry name" value="METHYLTRANSFERASE TYPE 11 DOMAIN-CONTAINING PROTEIN"/>
    <property type="match status" value="1"/>
</dbReference>
<comment type="caution">
    <text evidence="6">The sequence shown here is derived from an EMBL/GenBank/DDBJ whole genome shotgun (WGS) entry which is preliminary data.</text>
</comment>
<dbReference type="InterPro" id="IPR029063">
    <property type="entry name" value="SAM-dependent_MTases_sf"/>
</dbReference>
<dbReference type="GO" id="GO:0032259">
    <property type="term" value="P:methylation"/>
    <property type="evidence" value="ECO:0007669"/>
    <property type="project" value="UniProtKB-KW"/>
</dbReference>
<keyword evidence="7" id="KW-1185">Reference proteome</keyword>
<dbReference type="GO" id="GO:0008757">
    <property type="term" value="F:S-adenosylmethionine-dependent methyltransferase activity"/>
    <property type="evidence" value="ECO:0007669"/>
    <property type="project" value="InterPro"/>
</dbReference>
<organism evidence="6 7">
    <name type="scientific">Rhododendron williamsianum</name>
    <dbReference type="NCBI Taxonomy" id="262921"/>
    <lineage>
        <taxon>Eukaryota</taxon>
        <taxon>Viridiplantae</taxon>
        <taxon>Streptophyta</taxon>
        <taxon>Embryophyta</taxon>
        <taxon>Tracheophyta</taxon>
        <taxon>Spermatophyta</taxon>
        <taxon>Magnoliopsida</taxon>
        <taxon>eudicotyledons</taxon>
        <taxon>Gunneridae</taxon>
        <taxon>Pentapetalae</taxon>
        <taxon>asterids</taxon>
        <taxon>Ericales</taxon>
        <taxon>Ericaceae</taxon>
        <taxon>Ericoideae</taxon>
        <taxon>Rhodoreae</taxon>
        <taxon>Rhododendron</taxon>
    </lineage>
</organism>
<keyword evidence="4" id="KW-1133">Transmembrane helix</keyword>
<accession>A0A6A4L9T1</accession>
<keyword evidence="2" id="KW-0489">Methyltransferase</keyword>
<evidence type="ECO:0000256" key="2">
    <source>
        <dbReference type="ARBA" id="ARBA00022603"/>
    </source>
</evidence>
<dbReference type="EMBL" id="QEFC01001870">
    <property type="protein sequence ID" value="KAE9455040.1"/>
    <property type="molecule type" value="Genomic_DNA"/>
</dbReference>
<evidence type="ECO:0000256" key="1">
    <source>
        <dbReference type="ARBA" id="ARBA00008361"/>
    </source>
</evidence>
<name>A0A6A4L9T1_9ERIC</name>
<gene>
    <name evidence="6" type="ORF">C3L33_13050</name>
</gene>
<sequence length="250" mass="28631">MTNNRKHTHLQRFSSFALLTVQSQLYRLNVWLLITVLVYAAFSEGMVDDGYMDVVNIDISSVVIDAMKKKYSNRPQLKCIFCLFLCRKDLWLLDFELVELDVDLLRSEISRIELIHMHFNIKMDVRDMSEFEAGSFDVVIDKGTLDSLLCGSNSRLNAAKMLEEVGRVLKDKGVYVLITYGAPSYRLRLLRESWSCTIKLHVIEKLPSKESSGHQKWELTSSIPLDDDGSSLEAALGKNPDVHYIYVCIK</sequence>
<dbReference type="SUPFAM" id="SSF53335">
    <property type="entry name" value="S-adenosyl-L-methionine-dependent methyltransferases"/>
    <property type="match status" value="1"/>
</dbReference>
<dbReference type="Pfam" id="PF13847">
    <property type="entry name" value="Methyltransf_31"/>
    <property type="match status" value="1"/>
</dbReference>
<evidence type="ECO:0000313" key="6">
    <source>
        <dbReference type="EMBL" id="KAE9455040.1"/>
    </source>
</evidence>
<feature type="domain" description="Methyltransferase" evidence="5">
    <location>
        <begin position="120"/>
        <end position="181"/>
    </location>
</feature>
<dbReference type="Proteomes" id="UP000428333">
    <property type="component" value="Linkage Group LG07"/>
</dbReference>
<feature type="transmembrane region" description="Helical" evidence="4">
    <location>
        <begin position="25"/>
        <end position="42"/>
    </location>
</feature>
<dbReference type="GO" id="GO:0009820">
    <property type="term" value="P:alkaloid metabolic process"/>
    <property type="evidence" value="ECO:0007669"/>
    <property type="project" value="UniProtKB-KW"/>
</dbReference>